<protein>
    <recommendedName>
        <fullName evidence="9">DNA-directed RNA polymerase III subunit RPC6</fullName>
    </recommendedName>
</protein>
<feature type="region of interest" description="Disordered" evidence="6">
    <location>
        <begin position="219"/>
        <end position="349"/>
    </location>
</feature>
<gene>
    <name evidence="7" type="ORF">SCLCIDRAFT_16226</name>
</gene>
<comment type="subcellular location">
    <subcellularLocation>
        <location evidence="1">Nucleus</location>
    </subcellularLocation>
</comment>
<comment type="similarity">
    <text evidence="2">Belongs to the eukaryotic RPC34/RPC39 RNA polymerase subunit family.</text>
</comment>
<dbReference type="PANTHER" id="PTHR12780">
    <property type="entry name" value="RNA POLYMERASE III DNA DIRECTED , 39KD SUBUNIT-RELATED"/>
    <property type="match status" value="1"/>
</dbReference>
<dbReference type="Pfam" id="PF05158">
    <property type="entry name" value="RNA_pol_Rpc34"/>
    <property type="match status" value="2"/>
</dbReference>
<dbReference type="GO" id="GO:0006383">
    <property type="term" value="P:transcription by RNA polymerase III"/>
    <property type="evidence" value="ECO:0007669"/>
    <property type="project" value="InterPro"/>
</dbReference>
<reference evidence="7 8" key="1">
    <citation type="submission" date="2014-04" db="EMBL/GenBank/DDBJ databases">
        <authorList>
            <consortium name="DOE Joint Genome Institute"/>
            <person name="Kuo A."/>
            <person name="Kohler A."/>
            <person name="Nagy L.G."/>
            <person name="Floudas D."/>
            <person name="Copeland A."/>
            <person name="Barry K.W."/>
            <person name="Cichocki N."/>
            <person name="Veneault-Fourrey C."/>
            <person name="LaButti K."/>
            <person name="Lindquist E.A."/>
            <person name="Lipzen A."/>
            <person name="Lundell T."/>
            <person name="Morin E."/>
            <person name="Murat C."/>
            <person name="Sun H."/>
            <person name="Tunlid A."/>
            <person name="Henrissat B."/>
            <person name="Grigoriev I.V."/>
            <person name="Hibbett D.S."/>
            <person name="Martin F."/>
            <person name="Nordberg H.P."/>
            <person name="Cantor M.N."/>
            <person name="Hua S.X."/>
        </authorList>
    </citation>
    <scope>NUCLEOTIDE SEQUENCE [LARGE SCALE GENOMIC DNA]</scope>
    <source>
        <strain evidence="7 8">Foug A</strain>
    </source>
</reference>
<dbReference type="FunCoup" id="A0A0C3A7G4">
    <property type="interactions" value="455"/>
</dbReference>
<evidence type="ECO:0000256" key="6">
    <source>
        <dbReference type="SAM" id="MobiDB-lite"/>
    </source>
</evidence>
<keyword evidence="4" id="KW-0804">Transcription</keyword>
<dbReference type="InterPro" id="IPR016049">
    <property type="entry name" value="RNA_pol_Rpc34-like"/>
</dbReference>
<dbReference type="AlphaFoldDB" id="A0A0C3A7G4"/>
<dbReference type="InterPro" id="IPR036390">
    <property type="entry name" value="WH_DNA-bd_sf"/>
</dbReference>
<dbReference type="GO" id="GO:0005666">
    <property type="term" value="C:RNA polymerase III complex"/>
    <property type="evidence" value="ECO:0007669"/>
    <property type="project" value="InterPro"/>
</dbReference>
<reference evidence="8" key="2">
    <citation type="submission" date="2015-01" db="EMBL/GenBank/DDBJ databases">
        <title>Evolutionary Origins and Diversification of the Mycorrhizal Mutualists.</title>
        <authorList>
            <consortium name="DOE Joint Genome Institute"/>
            <consortium name="Mycorrhizal Genomics Consortium"/>
            <person name="Kohler A."/>
            <person name="Kuo A."/>
            <person name="Nagy L.G."/>
            <person name="Floudas D."/>
            <person name="Copeland A."/>
            <person name="Barry K.W."/>
            <person name="Cichocki N."/>
            <person name="Veneault-Fourrey C."/>
            <person name="LaButti K."/>
            <person name="Lindquist E.A."/>
            <person name="Lipzen A."/>
            <person name="Lundell T."/>
            <person name="Morin E."/>
            <person name="Murat C."/>
            <person name="Riley R."/>
            <person name="Ohm R."/>
            <person name="Sun H."/>
            <person name="Tunlid A."/>
            <person name="Henrissat B."/>
            <person name="Grigoriev I.V."/>
            <person name="Hibbett D.S."/>
            <person name="Martin F."/>
        </authorList>
    </citation>
    <scope>NUCLEOTIDE SEQUENCE [LARGE SCALE GENOMIC DNA]</scope>
    <source>
        <strain evidence="8">Foug A</strain>
    </source>
</reference>
<keyword evidence="3" id="KW-0240">DNA-directed RNA polymerase</keyword>
<dbReference type="InterPro" id="IPR007832">
    <property type="entry name" value="RNA_pol_Rpc34"/>
</dbReference>
<keyword evidence="8" id="KW-1185">Reference proteome</keyword>
<evidence type="ECO:0000256" key="2">
    <source>
        <dbReference type="ARBA" id="ARBA00011038"/>
    </source>
</evidence>
<accession>A0A0C3A7G4</accession>
<dbReference type="HOGENOM" id="CLU_033661_3_0_1"/>
<dbReference type="SUPFAM" id="SSF46785">
    <property type="entry name" value="Winged helix' DNA-binding domain"/>
    <property type="match status" value="1"/>
</dbReference>
<evidence type="ECO:0000256" key="1">
    <source>
        <dbReference type="ARBA" id="ARBA00004123"/>
    </source>
</evidence>
<evidence type="ECO:0000313" key="8">
    <source>
        <dbReference type="Proteomes" id="UP000053989"/>
    </source>
</evidence>
<evidence type="ECO:0000256" key="4">
    <source>
        <dbReference type="ARBA" id="ARBA00023163"/>
    </source>
</evidence>
<dbReference type="STRING" id="1036808.A0A0C3A7G4"/>
<dbReference type="InterPro" id="IPR036388">
    <property type="entry name" value="WH-like_DNA-bd_sf"/>
</dbReference>
<feature type="compositionally biased region" description="Polar residues" evidence="6">
    <location>
        <begin position="225"/>
        <end position="234"/>
    </location>
</feature>
<dbReference type="Gene3D" id="1.10.10.10">
    <property type="entry name" value="Winged helix-like DNA-binding domain superfamily/Winged helix DNA-binding domain"/>
    <property type="match status" value="1"/>
</dbReference>
<dbReference type="EMBL" id="KN822058">
    <property type="protein sequence ID" value="KIM60792.1"/>
    <property type="molecule type" value="Genomic_DNA"/>
</dbReference>
<evidence type="ECO:0000256" key="3">
    <source>
        <dbReference type="ARBA" id="ARBA00022478"/>
    </source>
</evidence>
<sequence>MSGRKINANEIKLHRAALDKNDKILTMKEAEKLLPDSKARTEAVSFLLGAGMFKVMANSGGISAFRAVAKEEMDAKKDMSLEEAMVLGHIQASGNEGIWTKHLKAKTELHQTVIDRCLKSLVHKQLVKSIKAVRVPSVELTGGPWYTDNELDTEFIKLLSTPCLHYVRDRSFPKQSGKRSSQNQLRLYAIGAGLSYPSAQQIQHFLSKSKITETELGVEHIPGFSANNRNPETGSSSESEDERSSSKKRKRGSSKKKSSKRNRRRTGESESGSESDSEEQHSRNKKRKKASRRDSYSSAEDSDEESQKKRKRKFVKSENPESATDSEDEDRNDKRRSLKRQRSLDLNDSSGGAFVYRAIRQERVVLGWSQAPCGGCPVFDFCSDKGRTNPRECAHYEEWLSLGTASQKDAAPPAVKVEI</sequence>
<name>A0A0C3A7G4_9AGAM</name>
<dbReference type="Proteomes" id="UP000053989">
    <property type="component" value="Unassembled WGS sequence"/>
</dbReference>
<dbReference type="OrthoDB" id="613763at2759"/>
<keyword evidence="5" id="KW-0539">Nucleus</keyword>
<organism evidence="7 8">
    <name type="scientific">Scleroderma citrinum Foug A</name>
    <dbReference type="NCBI Taxonomy" id="1036808"/>
    <lineage>
        <taxon>Eukaryota</taxon>
        <taxon>Fungi</taxon>
        <taxon>Dikarya</taxon>
        <taxon>Basidiomycota</taxon>
        <taxon>Agaricomycotina</taxon>
        <taxon>Agaricomycetes</taxon>
        <taxon>Agaricomycetidae</taxon>
        <taxon>Boletales</taxon>
        <taxon>Sclerodermatineae</taxon>
        <taxon>Sclerodermataceae</taxon>
        <taxon>Scleroderma</taxon>
    </lineage>
</organism>
<dbReference type="InParanoid" id="A0A0C3A7G4"/>
<feature type="compositionally biased region" description="Basic residues" evidence="6">
    <location>
        <begin position="246"/>
        <end position="264"/>
    </location>
</feature>
<evidence type="ECO:0000313" key="7">
    <source>
        <dbReference type="EMBL" id="KIM60792.1"/>
    </source>
</evidence>
<evidence type="ECO:0008006" key="9">
    <source>
        <dbReference type="Google" id="ProtNLM"/>
    </source>
</evidence>
<proteinExistence type="inferred from homology"/>
<evidence type="ECO:0000256" key="5">
    <source>
        <dbReference type="ARBA" id="ARBA00023242"/>
    </source>
</evidence>